<gene>
    <name evidence="1" type="ORF">T05_14283</name>
</gene>
<comment type="caution">
    <text evidence="1">The sequence shown here is derived from an EMBL/GenBank/DDBJ whole genome shotgun (WGS) entry which is preliminary data.</text>
</comment>
<protein>
    <submittedName>
        <fullName evidence="1">Uncharacterized protein</fullName>
    </submittedName>
</protein>
<name>A0A0V0U3B2_9BILA</name>
<dbReference type="Proteomes" id="UP000055048">
    <property type="component" value="Unassembled WGS sequence"/>
</dbReference>
<accession>A0A0V0U3B2</accession>
<keyword evidence="2" id="KW-1185">Reference proteome</keyword>
<dbReference type="EMBL" id="JYDJ01000071">
    <property type="protein sequence ID" value="KRX45696.1"/>
    <property type="molecule type" value="Genomic_DNA"/>
</dbReference>
<dbReference type="AlphaFoldDB" id="A0A0V0U3B2"/>
<organism evidence="1 2">
    <name type="scientific">Trichinella murrelli</name>
    <dbReference type="NCBI Taxonomy" id="144512"/>
    <lineage>
        <taxon>Eukaryota</taxon>
        <taxon>Metazoa</taxon>
        <taxon>Ecdysozoa</taxon>
        <taxon>Nematoda</taxon>
        <taxon>Enoplea</taxon>
        <taxon>Dorylaimia</taxon>
        <taxon>Trichinellida</taxon>
        <taxon>Trichinellidae</taxon>
        <taxon>Trichinella</taxon>
    </lineage>
</organism>
<evidence type="ECO:0000313" key="2">
    <source>
        <dbReference type="Proteomes" id="UP000055048"/>
    </source>
</evidence>
<sequence>MDRLKGPKKKATQQPMTMRLFLNSLSIPPGTGEKLARKTMCRSAEPATSQKMVEDNMRVTSASMLGINCITYSDLAYSD</sequence>
<proteinExistence type="predicted"/>
<evidence type="ECO:0000313" key="1">
    <source>
        <dbReference type="EMBL" id="KRX45696.1"/>
    </source>
</evidence>
<reference evidence="1 2" key="1">
    <citation type="submission" date="2015-01" db="EMBL/GenBank/DDBJ databases">
        <title>Evolution of Trichinella species and genotypes.</title>
        <authorList>
            <person name="Korhonen P.K."/>
            <person name="Edoardo P."/>
            <person name="Giuseppe L.R."/>
            <person name="Gasser R.B."/>
        </authorList>
    </citation>
    <scope>NUCLEOTIDE SEQUENCE [LARGE SCALE GENOMIC DNA]</scope>
    <source>
        <strain evidence="1">ISS417</strain>
    </source>
</reference>